<dbReference type="GO" id="GO:0006355">
    <property type="term" value="P:regulation of DNA-templated transcription"/>
    <property type="evidence" value="ECO:0007669"/>
    <property type="project" value="InterPro"/>
</dbReference>
<dbReference type="FunFam" id="3.40.50.300:FF:000006">
    <property type="entry name" value="DNA-binding transcriptional regulator NtrC"/>
    <property type="match status" value="1"/>
</dbReference>
<feature type="domain" description="Sigma-54 factor interaction" evidence="7">
    <location>
        <begin position="197"/>
        <end position="426"/>
    </location>
</feature>
<dbReference type="SUPFAM" id="SSF46689">
    <property type="entry name" value="Homeodomain-like"/>
    <property type="match status" value="1"/>
</dbReference>
<evidence type="ECO:0000256" key="4">
    <source>
        <dbReference type="ARBA" id="ARBA00023125"/>
    </source>
</evidence>
<dbReference type="InterPro" id="IPR003018">
    <property type="entry name" value="GAF"/>
</dbReference>
<keyword evidence="9" id="KW-1185">Reference proteome</keyword>
<dbReference type="InterPro" id="IPR058031">
    <property type="entry name" value="AAA_lid_NorR"/>
</dbReference>
<dbReference type="PRINTS" id="PR01590">
    <property type="entry name" value="HTHFIS"/>
</dbReference>
<dbReference type="InterPro" id="IPR003593">
    <property type="entry name" value="AAA+_ATPase"/>
</dbReference>
<dbReference type="EMBL" id="BAJS01000002">
    <property type="protein sequence ID" value="GAK35373.1"/>
    <property type="molecule type" value="Genomic_DNA"/>
</dbReference>
<dbReference type="Gene3D" id="3.40.50.300">
    <property type="entry name" value="P-loop containing nucleotide triphosphate hydrolases"/>
    <property type="match status" value="1"/>
</dbReference>
<dbReference type="GO" id="GO:0005524">
    <property type="term" value="F:ATP binding"/>
    <property type="evidence" value="ECO:0007669"/>
    <property type="project" value="UniProtKB-KW"/>
</dbReference>
<dbReference type="Pfam" id="PF02954">
    <property type="entry name" value="HTH_8"/>
    <property type="match status" value="1"/>
</dbReference>
<dbReference type="SMART" id="SM00065">
    <property type="entry name" value="GAF"/>
    <property type="match status" value="1"/>
</dbReference>
<name>A0A069CXP9_9BACE</name>
<evidence type="ECO:0000256" key="1">
    <source>
        <dbReference type="ARBA" id="ARBA00022741"/>
    </source>
</evidence>
<evidence type="ECO:0000256" key="5">
    <source>
        <dbReference type="ARBA" id="ARBA00023163"/>
    </source>
</evidence>
<evidence type="ECO:0000259" key="7">
    <source>
        <dbReference type="PROSITE" id="PS50045"/>
    </source>
</evidence>
<protein>
    <submittedName>
        <fullName evidence="8">Nitrogenase (Molybdenum-iron)-specific transcriptional regulator NifA</fullName>
    </submittedName>
</protein>
<keyword evidence="4" id="KW-0238">DNA-binding</keyword>
<dbReference type="PROSITE" id="PS00675">
    <property type="entry name" value="SIGMA54_INTERACT_1"/>
    <property type="match status" value="1"/>
</dbReference>
<dbReference type="CDD" id="cd00009">
    <property type="entry name" value="AAA"/>
    <property type="match status" value="1"/>
</dbReference>
<dbReference type="PANTHER" id="PTHR32071">
    <property type="entry name" value="TRANSCRIPTIONAL REGULATORY PROTEIN"/>
    <property type="match status" value="1"/>
</dbReference>
<dbReference type="Pfam" id="PF00158">
    <property type="entry name" value="Sigma54_activat"/>
    <property type="match status" value="1"/>
</dbReference>
<dbReference type="InterPro" id="IPR009057">
    <property type="entry name" value="Homeodomain-like_sf"/>
</dbReference>
<dbReference type="SUPFAM" id="SSF52540">
    <property type="entry name" value="P-loop containing nucleoside triphosphate hydrolases"/>
    <property type="match status" value="1"/>
</dbReference>
<dbReference type="eggNOG" id="COG3604">
    <property type="taxonomic scope" value="Bacteria"/>
</dbReference>
<gene>
    <name evidence="8" type="ORF">JCM15093_464</name>
</gene>
<reference evidence="8 9" key="1">
    <citation type="journal article" date="2015" name="Microbes Environ.">
        <title>Distribution and evolution of nitrogen fixation genes in the phylum bacteroidetes.</title>
        <authorList>
            <person name="Inoue J."/>
            <person name="Oshima K."/>
            <person name="Suda W."/>
            <person name="Sakamoto M."/>
            <person name="Iino T."/>
            <person name="Noda S."/>
            <person name="Hongoh Y."/>
            <person name="Hattori M."/>
            <person name="Ohkuma M."/>
        </authorList>
    </citation>
    <scope>NUCLEOTIDE SEQUENCE [LARGE SCALE GENOMIC DNA]</scope>
    <source>
        <strain evidence="8 9">JCM 15093</strain>
    </source>
</reference>
<keyword evidence="3" id="KW-0805">Transcription regulation</keyword>
<dbReference type="InterPro" id="IPR027417">
    <property type="entry name" value="P-loop_NTPase"/>
</dbReference>
<dbReference type="Gene3D" id="3.30.450.40">
    <property type="match status" value="1"/>
</dbReference>
<dbReference type="InterPro" id="IPR002078">
    <property type="entry name" value="Sigma_54_int"/>
</dbReference>
<evidence type="ECO:0000256" key="6">
    <source>
        <dbReference type="SAM" id="Coils"/>
    </source>
</evidence>
<accession>A0A069CXP9</accession>
<proteinExistence type="predicted"/>
<dbReference type="AlphaFoldDB" id="A0A069CXP9"/>
<dbReference type="PANTHER" id="PTHR32071:SF57">
    <property type="entry name" value="C4-DICARBOXYLATE TRANSPORT TRANSCRIPTIONAL REGULATORY PROTEIN DCTD"/>
    <property type="match status" value="1"/>
</dbReference>
<comment type="caution">
    <text evidence="8">The sequence shown here is derived from an EMBL/GenBank/DDBJ whole genome shotgun (WGS) entry which is preliminary data.</text>
</comment>
<keyword evidence="2" id="KW-0067">ATP-binding</keyword>
<evidence type="ECO:0000313" key="9">
    <source>
        <dbReference type="Proteomes" id="UP000027601"/>
    </source>
</evidence>
<dbReference type="InterPro" id="IPR002197">
    <property type="entry name" value="HTH_Fis"/>
</dbReference>
<dbReference type="GO" id="GO:0043565">
    <property type="term" value="F:sequence-specific DNA binding"/>
    <property type="evidence" value="ECO:0007669"/>
    <property type="project" value="InterPro"/>
</dbReference>
<dbReference type="InterPro" id="IPR025662">
    <property type="entry name" value="Sigma_54_int_dom_ATP-bd_1"/>
</dbReference>
<dbReference type="STRING" id="1121097.GCA_000428125_01115"/>
<keyword evidence="6" id="KW-0175">Coiled coil</keyword>
<sequence length="517" mass="58319">MCEQDCEAKRELDFLMEIGNELSKSTVDLNGIIKQLKRQLNATCVILTLLNRNTNKLFVEESFGPFDQDFSKLTYELGEGIIGYVVQTGEPKVIRSISESKEFLNKLHFPLKANNRDISFICIPVREKGKVIGTLSAHKVYFGAPDFKNNVQLLTIVSSMIARTARRRYETREEIESLKKENNKLRQVITDQSFPNIEGNSGKLKEVFSLIQSVSSTSTTVLLRGESGVGKELVADAIHYNSTRKTKAYIKVNCAALPESLIESELFGHEKGAFTGADSQRVGRFEAANGGTIFLDEFGDIPANVQVKLLRVIQQREIERLGSTKPIKIDVRIICATNKNLEKMIEEGNFREDLYYRINVFPVYIPPLRERLHDIPALADHFIARFNEKNSRNIKRITASAIDCLMVYHWPGNIRELENCIERACILSTDDVIHTYNLPPTLQNAVSSETKSNGTLDTILGKIEKQVIQDTLLATGGNLVKAAAQLGITERIMGLRIRRYAIDPKRFKYNNNNGNQD</sequence>
<dbReference type="PROSITE" id="PS50045">
    <property type="entry name" value="SIGMA54_INTERACT_4"/>
    <property type="match status" value="1"/>
</dbReference>
<dbReference type="Pfam" id="PF01590">
    <property type="entry name" value="GAF"/>
    <property type="match status" value="1"/>
</dbReference>
<dbReference type="InterPro" id="IPR025944">
    <property type="entry name" value="Sigma_54_int_dom_CS"/>
</dbReference>
<dbReference type="OrthoDB" id="9767722at2"/>
<feature type="coiled-coil region" evidence="6">
    <location>
        <begin position="161"/>
        <end position="188"/>
    </location>
</feature>
<organism evidence="8 9">
    <name type="scientific">Bacteroides graminisolvens DSM 19988 = JCM 15093</name>
    <dbReference type="NCBI Taxonomy" id="1121097"/>
    <lineage>
        <taxon>Bacteria</taxon>
        <taxon>Pseudomonadati</taxon>
        <taxon>Bacteroidota</taxon>
        <taxon>Bacteroidia</taxon>
        <taxon>Bacteroidales</taxon>
        <taxon>Bacteroidaceae</taxon>
        <taxon>Bacteroides</taxon>
    </lineage>
</organism>
<keyword evidence="1" id="KW-0547">Nucleotide-binding</keyword>
<dbReference type="SMART" id="SM00382">
    <property type="entry name" value="AAA"/>
    <property type="match status" value="1"/>
</dbReference>
<evidence type="ECO:0000256" key="3">
    <source>
        <dbReference type="ARBA" id="ARBA00023015"/>
    </source>
</evidence>
<dbReference type="PROSITE" id="PS00688">
    <property type="entry name" value="SIGMA54_INTERACT_3"/>
    <property type="match status" value="1"/>
</dbReference>
<dbReference type="Pfam" id="PF25601">
    <property type="entry name" value="AAA_lid_14"/>
    <property type="match status" value="1"/>
</dbReference>
<evidence type="ECO:0000256" key="2">
    <source>
        <dbReference type="ARBA" id="ARBA00022840"/>
    </source>
</evidence>
<dbReference type="SUPFAM" id="SSF55781">
    <property type="entry name" value="GAF domain-like"/>
    <property type="match status" value="1"/>
</dbReference>
<dbReference type="Gene3D" id="1.10.10.60">
    <property type="entry name" value="Homeodomain-like"/>
    <property type="match status" value="1"/>
</dbReference>
<dbReference type="InterPro" id="IPR029016">
    <property type="entry name" value="GAF-like_dom_sf"/>
</dbReference>
<dbReference type="Proteomes" id="UP000027601">
    <property type="component" value="Unassembled WGS sequence"/>
</dbReference>
<keyword evidence="5" id="KW-0804">Transcription</keyword>
<dbReference type="Gene3D" id="1.10.8.60">
    <property type="match status" value="1"/>
</dbReference>
<evidence type="ECO:0000313" key="8">
    <source>
        <dbReference type="EMBL" id="GAK35373.1"/>
    </source>
</evidence>